<dbReference type="SUPFAM" id="SSF46785">
    <property type="entry name" value="Winged helix' DNA-binding domain"/>
    <property type="match status" value="1"/>
</dbReference>
<reference evidence="3 4" key="1">
    <citation type="submission" date="2016-03" db="EMBL/GenBank/DDBJ databases">
        <authorList>
            <person name="Ploux O."/>
        </authorList>
    </citation>
    <scope>NUCLEOTIDE SEQUENCE [LARGE SCALE GENOMIC DNA]</scope>
    <source>
        <strain evidence="3 4">BER2</strain>
    </source>
</reference>
<dbReference type="RefSeq" id="WP_063244509.1">
    <property type="nucleotide sequence ID" value="NZ_CP168967.1"/>
</dbReference>
<dbReference type="OrthoDB" id="9814826at2"/>
<evidence type="ECO:0000256" key="1">
    <source>
        <dbReference type="SAM" id="MobiDB-lite"/>
    </source>
</evidence>
<dbReference type="InterPro" id="IPR005149">
    <property type="entry name" value="Tscrpt_reg_PadR_N"/>
</dbReference>
<feature type="region of interest" description="Disordered" evidence="1">
    <location>
        <begin position="1"/>
        <end position="30"/>
    </location>
</feature>
<dbReference type="Proteomes" id="UP000075391">
    <property type="component" value="Unassembled WGS sequence"/>
</dbReference>
<sequence length="200" mass="22967">MRGHGKGGFRFGRHSHSHHQHHPHHHHGMEEKMGRLLGHGDLRYVILSLLEEKPRHGYEIIKALEELSSGAYSPSPGSIYPTLTFLEEGGFATATTEQNKKLYTISAEGKILLEENRDFLNMILQRFEMVGERMSRLKHWMGRDEVEEIAKAKSERSSIRGSMHRLKAELFSFTEATKEQKQKVADVIDRAVEEIRKIKG</sequence>
<evidence type="ECO:0000259" key="2">
    <source>
        <dbReference type="Pfam" id="PF03551"/>
    </source>
</evidence>
<dbReference type="PANTHER" id="PTHR43252:SF7">
    <property type="entry name" value="TRANSCRIPTIONAL REGULATOR YQJI"/>
    <property type="match status" value="1"/>
</dbReference>
<proteinExistence type="predicted"/>
<dbReference type="PANTHER" id="PTHR43252">
    <property type="entry name" value="TRANSCRIPTIONAL REGULATOR YQJI"/>
    <property type="match status" value="1"/>
</dbReference>
<protein>
    <recommendedName>
        <fullName evidence="2">Transcription regulator PadR N-terminal domain-containing protein</fullName>
    </recommendedName>
</protein>
<evidence type="ECO:0000313" key="4">
    <source>
        <dbReference type="Proteomes" id="UP000075391"/>
    </source>
</evidence>
<comment type="caution">
    <text evidence="3">The sequence shown here is derived from an EMBL/GenBank/DDBJ whole genome shotgun (WGS) entry which is preliminary data.</text>
</comment>
<feature type="compositionally biased region" description="Basic residues" evidence="1">
    <location>
        <begin position="1"/>
        <end position="27"/>
    </location>
</feature>
<dbReference type="AlphaFoldDB" id="A0A150WDT8"/>
<evidence type="ECO:0000313" key="3">
    <source>
        <dbReference type="EMBL" id="KYG61133.1"/>
    </source>
</evidence>
<organism evidence="3 4">
    <name type="scientific">Bdellovibrio bacteriovorus</name>
    <dbReference type="NCBI Taxonomy" id="959"/>
    <lineage>
        <taxon>Bacteria</taxon>
        <taxon>Pseudomonadati</taxon>
        <taxon>Bdellovibrionota</taxon>
        <taxon>Bdellovibrionia</taxon>
        <taxon>Bdellovibrionales</taxon>
        <taxon>Pseudobdellovibrionaceae</taxon>
        <taxon>Bdellovibrio</taxon>
    </lineage>
</organism>
<feature type="domain" description="Transcription regulator PadR N-terminal" evidence="2">
    <location>
        <begin position="46"/>
        <end position="114"/>
    </location>
</feature>
<dbReference type="Gene3D" id="1.10.10.10">
    <property type="entry name" value="Winged helix-like DNA-binding domain superfamily/Winged helix DNA-binding domain"/>
    <property type="match status" value="1"/>
</dbReference>
<dbReference type="InterPro" id="IPR036388">
    <property type="entry name" value="WH-like_DNA-bd_sf"/>
</dbReference>
<dbReference type="EMBL" id="LUKF01000017">
    <property type="protein sequence ID" value="KYG61133.1"/>
    <property type="molecule type" value="Genomic_DNA"/>
</dbReference>
<name>A0A150WDT8_BDEBC</name>
<gene>
    <name evidence="3" type="ORF">AZI85_09265</name>
</gene>
<dbReference type="Pfam" id="PF03551">
    <property type="entry name" value="PadR"/>
    <property type="match status" value="1"/>
</dbReference>
<dbReference type="InterPro" id="IPR036390">
    <property type="entry name" value="WH_DNA-bd_sf"/>
</dbReference>
<accession>A0A150WDT8</accession>